<dbReference type="InterPro" id="IPR057170">
    <property type="entry name" value="DUF7848"/>
</dbReference>
<reference evidence="3 4" key="1">
    <citation type="submission" date="2023-07" db="EMBL/GenBank/DDBJ databases">
        <title>Comparative genomics of wheat-associated soil bacteria to identify genetic determinants of phenazine resistance.</title>
        <authorList>
            <person name="Mouncey N."/>
        </authorList>
    </citation>
    <scope>NUCLEOTIDE SEQUENCE [LARGE SCALE GENOMIC DNA]</scope>
    <source>
        <strain evidence="3 4">W2I16</strain>
    </source>
</reference>
<evidence type="ECO:0000259" key="2">
    <source>
        <dbReference type="Pfam" id="PF25232"/>
    </source>
</evidence>
<keyword evidence="4" id="KW-1185">Reference proteome</keyword>
<organism evidence="3 4">
    <name type="scientific">Streptomyces turgidiscabies</name>
    <dbReference type="NCBI Taxonomy" id="85558"/>
    <lineage>
        <taxon>Bacteria</taxon>
        <taxon>Bacillati</taxon>
        <taxon>Actinomycetota</taxon>
        <taxon>Actinomycetes</taxon>
        <taxon>Kitasatosporales</taxon>
        <taxon>Streptomycetaceae</taxon>
        <taxon>Streptomyces</taxon>
    </lineage>
</organism>
<dbReference type="EMBL" id="JAUSZS010000003">
    <property type="protein sequence ID" value="MDQ0932118.1"/>
    <property type="molecule type" value="Genomic_DNA"/>
</dbReference>
<name>A0ABU0RK63_9ACTN</name>
<dbReference type="Pfam" id="PF25232">
    <property type="entry name" value="DUF7848"/>
    <property type="match status" value="1"/>
</dbReference>
<gene>
    <name evidence="3" type="ORF">QFZ49_002048</name>
</gene>
<evidence type="ECO:0000313" key="4">
    <source>
        <dbReference type="Proteomes" id="UP001223072"/>
    </source>
</evidence>
<feature type="region of interest" description="Disordered" evidence="1">
    <location>
        <begin position="32"/>
        <end position="58"/>
    </location>
</feature>
<feature type="domain" description="DUF7848" evidence="2">
    <location>
        <begin position="1"/>
        <end position="78"/>
    </location>
</feature>
<sequence>MTRRVFRYVPYVIVQDPTAEPEYTARCVSGDESGCGAESGVRQGPADVEEWQRRHTQDTRHTRYRRTFADYAVLEPQDGEYSEVSSASSNS</sequence>
<evidence type="ECO:0000313" key="3">
    <source>
        <dbReference type="EMBL" id="MDQ0932118.1"/>
    </source>
</evidence>
<proteinExistence type="predicted"/>
<comment type="caution">
    <text evidence="3">The sequence shown here is derived from an EMBL/GenBank/DDBJ whole genome shotgun (WGS) entry which is preliminary data.</text>
</comment>
<evidence type="ECO:0000256" key="1">
    <source>
        <dbReference type="SAM" id="MobiDB-lite"/>
    </source>
</evidence>
<dbReference type="RefSeq" id="WP_307626145.1">
    <property type="nucleotide sequence ID" value="NZ_JAUSZS010000003.1"/>
</dbReference>
<protein>
    <recommendedName>
        <fullName evidence="2">DUF7848 domain-containing protein</fullName>
    </recommendedName>
</protein>
<dbReference type="Proteomes" id="UP001223072">
    <property type="component" value="Unassembled WGS sequence"/>
</dbReference>
<accession>A0ABU0RK63</accession>